<dbReference type="GeneID" id="71990326"/>
<dbReference type="SMART" id="SM00317">
    <property type="entry name" value="SET"/>
    <property type="match status" value="1"/>
</dbReference>
<dbReference type="PROSITE" id="PS50865">
    <property type="entry name" value="ZF_MYND_2"/>
    <property type="match status" value="1"/>
</dbReference>
<evidence type="ECO:0000259" key="7">
    <source>
        <dbReference type="PROSITE" id="PS51379"/>
    </source>
</evidence>
<dbReference type="InterPro" id="IPR002893">
    <property type="entry name" value="Znf_MYND"/>
</dbReference>
<proteinExistence type="predicted"/>
<reference evidence="8" key="1">
    <citation type="submission" date="2021-12" db="EMBL/GenBank/DDBJ databases">
        <authorList>
            <person name="Zaccaron A."/>
            <person name="Stergiopoulos I."/>
        </authorList>
    </citation>
    <scope>NUCLEOTIDE SEQUENCE</scope>
    <source>
        <strain evidence="8">Race5_Kim</strain>
    </source>
</reference>
<dbReference type="GO" id="GO:0005634">
    <property type="term" value="C:nucleus"/>
    <property type="evidence" value="ECO:0007669"/>
    <property type="project" value="TreeGrafter"/>
</dbReference>
<evidence type="ECO:0000259" key="5">
    <source>
        <dbReference type="PROSITE" id="PS50280"/>
    </source>
</evidence>
<dbReference type="KEGG" id="ffu:CLAFUR5_10448"/>
<protein>
    <submittedName>
        <fullName evidence="8">SET domain and MYND-type zinc finger protein 6</fullName>
    </submittedName>
</protein>
<dbReference type="Pfam" id="PF01753">
    <property type="entry name" value="zf-MYND"/>
    <property type="match status" value="1"/>
</dbReference>
<dbReference type="Proteomes" id="UP000756132">
    <property type="component" value="Chromosome 7"/>
</dbReference>
<accession>A0A9Q8US08</accession>
<dbReference type="PANTHER" id="PTHR12197:SF251">
    <property type="entry name" value="EG:BACR7C10.4 PROTEIN"/>
    <property type="match status" value="1"/>
</dbReference>
<feature type="domain" description="SET" evidence="5">
    <location>
        <begin position="1"/>
        <end position="270"/>
    </location>
</feature>
<gene>
    <name evidence="8" type="ORF">CLAFUR5_10448</name>
</gene>
<organism evidence="8 9">
    <name type="scientific">Passalora fulva</name>
    <name type="common">Tomato leaf mold</name>
    <name type="synonym">Cladosporium fulvum</name>
    <dbReference type="NCBI Taxonomy" id="5499"/>
    <lineage>
        <taxon>Eukaryota</taxon>
        <taxon>Fungi</taxon>
        <taxon>Dikarya</taxon>
        <taxon>Ascomycota</taxon>
        <taxon>Pezizomycotina</taxon>
        <taxon>Dothideomycetes</taxon>
        <taxon>Dothideomycetidae</taxon>
        <taxon>Mycosphaerellales</taxon>
        <taxon>Mycosphaerellaceae</taxon>
        <taxon>Fulvia</taxon>
    </lineage>
</organism>
<evidence type="ECO:0000256" key="3">
    <source>
        <dbReference type="ARBA" id="ARBA00022833"/>
    </source>
</evidence>
<dbReference type="InterPro" id="IPR001214">
    <property type="entry name" value="SET_dom"/>
</dbReference>
<dbReference type="InterPro" id="IPR050869">
    <property type="entry name" value="H3K4_H4K5_MeTrfase"/>
</dbReference>
<keyword evidence="2 4" id="KW-0863">Zinc-finger</keyword>
<evidence type="ECO:0000259" key="6">
    <source>
        <dbReference type="PROSITE" id="PS50865"/>
    </source>
</evidence>
<reference evidence="8" key="2">
    <citation type="journal article" date="2022" name="Microb. Genom.">
        <title>A chromosome-scale genome assembly of the tomato pathogen Cladosporium fulvum reveals a compartmentalized genome architecture and the presence of a dispensable chromosome.</title>
        <authorList>
            <person name="Zaccaron A.Z."/>
            <person name="Chen L.H."/>
            <person name="Samaras A."/>
            <person name="Stergiopoulos I."/>
        </authorList>
    </citation>
    <scope>NUCLEOTIDE SEQUENCE</scope>
    <source>
        <strain evidence="8">Race5_Kim</strain>
    </source>
</reference>
<dbReference type="InterPro" id="IPR017896">
    <property type="entry name" value="4Fe4S_Fe-S-bd"/>
</dbReference>
<keyword evidence="3" id="KW-0862">Zinc</keyword>
<dbReference type="Pfam" id="PF00856">
    <property type="entry name" value="SET"/>
    <property type="match status" value="1"/>
</dbReference>
<evidence type="ECO:0000313" key="8">
    <source>
        <dbReference type="EMBL" id="UJO20364.1"/>
    </source>
</evidence>
<dbReference type="PANTHER" id="PTHR12197">
    <property type="entry name" value="HISTONE-LYSINE N-METHYLTRANSFERASE SMYD"/>
    <property type="match status" value="1"/>
</dbReference>
<dbReference type="GO" id="GO:0008270">
    <property type="term" value="F:zinc ion binding"/>
    <property type="evidence" value="ECO:0007669"/>
    <property type="project" value="UniProtKB-KW"/>
</dbReference>
<dbReference type="PROSITE" id="PS51379">
    <property type="entry name" value="4FE4S_FER_2"/>
    <property type="match status" value="1"/>
</dbReference>
<dbReference type="SUPFAM" id="SSF82199">
    <property type="entry name" value="SET domain"/>
    <property type="match status" value="1"/>
</dbReference>
<feature type="domain" description="4Fe-4S ferredoxin-type" evidence="7">
    <location>
        <begin position="73"/>
        <end position="105"/>
    </location>
</feature>
<evidence type="ECO:0000256" key="1">
    <source>
        <dbReference type="ARBA" id="ARBA00022723"/>
    </source>
</evidence>
<feature type="domain" description="MYND-type" evidence="6">
    <location>
        <begin position="49"/>
        <end position="108"/>
    </location>
</feature>
<dbReference type="AlphaFoldDB" id="A0A9Q8US08"/>
<evidence type="ECO:0000256" key="2">
    <source>
        <dbReference type="ARBA" id="ARBA00022771"/>
    </source>
</evidence>
<dbReference type="InterPro" id="IPR046341">
    <property type="entry name" value="SET_dom_sf"/>
</dbReference>
<dbReference type="PROSITE" id="PS50280">
    <property type="entry name" value="SET"/>
    <property type="match status" value="1"/>
</dbReference>
<keyword evidence="1" id="KW-0479">Metal-binding</keyword>
<dbReference type="SUPFAM" id="SSF144232">
    <property type="entry name" value="HIT/MYND zinc finger-like"/>
    <property type="match status" value="1"/>
</dbReference>
<name>A0A9Q8US08_PASFU</name>
<dbReference type="RefSeq" id="XP_047764730.1">
    <property type="nucleotide sequence ID" value="XM_047909596.1"/>
</dbReference>
<evidence type="ECO:0000256" key="4">
    <source>
        <dbReference type="PROSITE-ProRule" id="PRU00134"/>
    </source>
</evidence>
<dbReference type="Gene3D" id="2.170.270.10">
    <property type="entry name" value="SET domain"/>
    <property type="match status" value="1"/>
</dbReference>
<dbReference type="Gene3D" id="1.10.220.160">
    <property type="match status" value="1"/>
</dbReference>
<sequence length="549" mass="61965">MDVLVKTSDITGGSRGLFAKKDFAAGDLILSLDRPYVAELDIERLKDTCAWCLQRGATDDFERQRRAALGNFTNSIIDTKACTGCKRVRYCSKSCQSKAWKREHKYECKVLAPDNRPDLPHGVRAVVKLLGRMKNDPEGKDEALLDILQFWPAGVADKSALDEFKKQNQHRYEDFGMLAYGSWKYAGEPNMGGTESEAIAKGLFFNVMSNTVQLSNPLDDTSLGMGFDPIMCSANHSCDPNAAALFNQPRQILRALKPIKKGEELFMKYTDVSNPLCVRQAELKGYYFFTCQCPRCKQGPIFAEDTFLKPPEQLKSEFATIADSVLIPWHEKSLAAFSVPSSDPTAGRRMAALQAEAFSVSGLSEDLNRGNTDAGEDEVKDALKLCLNSEMWSYTRQPVPHLIRQLLVIYLSQGRMYAAWRLGAFRHFLIAPDLYPQPFYPDRVIDCWLMATVTNSLCNPNIPSHKEIFEQCLQSGFDLRIVYFGFLLETREQIEKSYGRDSPFGRLVETVYQQTVQNTDISLTQIKEKIKENWPKLEAVAKNVDVLKL</sequence>
<dbReference type="EMBL" id="CP090169">
    <property type="protein sequence ID" value="UJO20364.1"/>
    <property type="molecule type" value="Genomic_DNA"/>
</dbReference>
<dbReference type="OrthoDB" id="5945798at2759"/>
<dbReference type="Gene3D" id="6.10.140.2220">
    <property type="match status" value="1"/>
</dbReference>
<keyword evidence="9" id="KW-1185">Reference proteome</keyword>
<dbReference type="CDD" id="cd20071">
    <property type="entry name" value="SET_SMYD"/>
    <property type="match status" value="1"/>
</dbReference>
<evidence type="ECO:0000313" key="9">
    <source>
        <dbReference type="Proteomes" id="UP000756132"/>
    </source>
</evidence>